<keyword evidence="1" id="KW-0349">Heme</keyword>
<dbReference type="Proteomes" id="UP000259030">
    <property type="component" value="Chromosome"/>
</dbReference>
<dbReference type="PANTHER" id="PTHR36843:SF1">
    <property type="entry name" value="COPROHEME DECARBOXYLASE"/>
    <property type="match status" value="1"/>
</dbReference>
<dbReference type="KEGG" id="dfc:DFI_04725"/>
<gene>
    <name evidence="5" type="ORF">DFI_04725</name>
</gene>
<dbReference type="PANTHER" id="PTHR36843">
    <property type="entry name" value="HEME-DEPENDENT PEROXIDASE YWFI-RELATED"/>
    <property type="match status" value="1"/>
</dbReference>
<name>A0A221SUT4_9DEIO</name>
<dbReference type="GO" id="GO:0046872">
    <property type="term" value="F:metal ion binding"/>
    <property type="evidence" value="ECO:0007669"/>
    <property type="project" value="UniProtKB-KW"/>
</dbReference>
<keyword evidence="6" id="KW-1185">Reference proteome</keyword>
<evidence type="ECO:0000256" key="2">
    <source>
        <dbReference type="ARBA" id="ARBA00022723"/>
    </source>
</evidence>
<reference evidence="5 6" key="1">
    <citation type="submission" date="2017-05" db="EMBL/GenBank/DDBJ databases">
        <title>The complete genome sequence of Deinococcus ficus isolated from the rhizosphere of the Ficus religiosa L. in Taiwan.</title>
        <authorList>
            <person name="Wu K.-M."/>
            <person name="Liao T.-L."/>
            <person name="Liu Y.-M."/>
            <person name="Young C.-C."/>
            <person name="Tsai S.-F."/>
        </authorList>
    </citation>
    <scope>NUCLEOTIDE SEQUENCE [LARGE SCALE GENOMIC DNA]</scope>
    <source>
        <strain evidence="5 6">CC-FR2-10</strain>
    </source>
</reference>
<dbReference type="SUPFAM" id="SSF54909">
    <property type="entry name" value="Dimeric alpha+beta barrel"/>
    <property type="match status" value="1"/>
</dbReference>
<dbReference type="InterPro" id="IPR011008">
    <property type="entry name" value="Dimeric_a/b-barrel"/>
</dbReference>
<sequence length="301" mass="33866">MTRPEPDAPTPTTTAAPEPAAPHTGAQHAGQPALDTSGRPAASGGKPAGGRPKRMVDMDPSGQVTQREPDRANRQYLNYAFYKLDPAFRRLPHAEREEMKAEFAAAAQAWVDEAPAPRGIIQRTYSLVGVRADVDFMIWRMAFDVNDFQEAQARLNRTRLMGYLTQPRHYISMNKRSQYVNSIEGSGHGLELLPGQGKYLFIYPFVKTRAWYDLTPLTRQGMMDEHIYASGPFKGVRINTSYSYGIDDQEFVVAFDSDYPQEFVDLVHRLRYTEASNYTLSDTPMFTCIKKDLTGVLNDLA</sequence>
<organism evidence="5 6">
    <name type="scientific">Deinococcus ficus</name>
    <dbReference type="NCBI Taxonomy" id="317577"/>
    <lineage>
        <taxon>Bacteria</taxon>
        <taxon>Thermotogati</taxon>
        <taxon>Deinococcota</taxon>
        <taxon>Deinococci</taxon>
        <taxon>Deinococcales</taxon>
        <taxon>Deinococcaceae</taxon>
        <taxon>Deinococcus</taxon>
    </lineage>
</organism>
<proteinExistence type="predicted"/>
<dbReference type="Pfam" id="PF06778">
    <property type="entry name" value="Chlor_dismutase"/>
    <property type="match status" value="1"/>
</dbReference>
<dbReference type="GO" id="GO:0016491">
    <property type="term" value="F:oxidoreductase activity"/>
    <property type="evidence" value="ECO:0007669"/>
    <property type="project" value="InterPro"/>
</dbReference>
<dbReference type="AlphaFoldDB" id="A0A221SUT4"/>
<dbReference type="STRING" id="317577.GCA_000419625_00191"/>
<dbReference type="GO" id="GO:0020037">
    <property type="term" value="F:heme binding"/>
    <property type="evidence" value="ECO:0007669"/>
    <property type="project" value="InterPro"/>
</dbReference>
<evidence type="ECO:0000256" key="3">
    <source>
        <dbReference type="ARBA" id="ARBA00023004"/>
    </source>
</evidence>
<feature type="region of interest" description="Disordered" evidence="4">
    <location>
        <begin position="1"/>
        <end position="70"/>
    </location>
</feature>
<accession>A0A221SUT4</accession>
<evidence type="ECO:0000256" key="1">
    <source>
        <dbReference type="ARBA" id="ARBA00022617"/>
    </source>
</evidence>
<dbReference type="InterPro" id="IPR010644">
    <property type="entry name" value="ChdC/CLD"/>
</dbReference>
<evidence type="ECO:0000256" key="4">
    <source>
        <dbReference type="SAM" id="MobiDB-lite"/>
    </source>
</evidence>
<dbReference type="EMBL" id="CP021081">
    <property type="protein sequence ID" value="ASN80405.1"/>
    <property type="molecule type" value="Genomic_DNA"/>
</dbReference>
<evidence type="ECO:0000313" key="6">
    <source>
        <dbReference type="Proteomes" id="UP000259030"/>
    </source>
</evidence>
<protein>
    <submittedName>
        <fullName evidence="5">Chlorite dismutase</fullName>
    </submittedName>
</protein>
<feature type="compositionally biased region" description="Low complexity" evidence="4">
    <location>
        <begin position="10"/>
        <end position="26"/>
    </location>
</feature>
<keyword evidence="3" id="KW-0408">Iron</keyword>
<dbReference type="Gene3D" id="3.30.70.1030">
    <property type="entry name" value="Apc35880, domain 1"/>
    <property type="match status" value="2"/>
</dbReference>
<evidence type="ECO:0000313" key="5">
    <source>
        <dbReference type="EMBL" id="ASN80405.1"/>
    </source>
</evidence>
<keyword evidence="2" id="KW-0479">Metal-binding</keyword>